<dbReference type="PROSITE" id="PS51257">
    <property type="entry name" value="PROKAR_LIPOPROTEIN"/>
    <property type="match status" value="1"/>
</dbReference>
<reference evidence="1 2" key="1">
    <citation type="submission" date="2022-10" db="EMBL/GenBank/DDBJ databases">
        <title>Chitinophaga nivalis PC15 sp. nov., isolated from Pyeongchang county, South Korea.</title>
        <authorList>
            <person name="Trinh H.N."/>
        </authorList>
    </citation>
    <scope>NUCLEOTIDE SEQUENCE [LARGE SCALE GENOMIC DNA]</scope>
    <source>
        <strain evidence="1 2">PC14</strain>
    </source>
</reference>
<dbReference type="Gene3D" id="1.25.40.390">
    <property type="match status" value="2"/>
</dbReference>
<name>A0ABT3ISC5_9BACT</name>
<gene>
    <name evidence="1" type="ORF">OL497_23460</name>
</gene>
<sequence length="606" mass="68920">MKNIYTIALGLLMAGTLAQSCKKEMQEINTDPNQLNETRPEFLFTSATLNYSLPGRSQLMNKYRTTLRYMQYIVSDNVDKADMEQPYCDDQKTTFPDPGSSGALYFDFYNSIGRDCARLLDQINAIKEEGRRSTYRELAAICRIMFTYDAWKVMDIYGAMPYSQAFNVTAFPLPVYDYNWQAYQVFDKQLRDAADVLRAKYTGQVNLSKQDFFYNGNMENWLRFTNTLRIKIAQRFEKRNPAHLQAVLQDIATNYQSMIIANNAGSFGYSNVQDWNNNVDDLDQIQNVYVAAYPFVTFLKSTRDPRLPLMVRRNDWGDNYQAYKDIQEKGIPESKALLNDPLVNSSRYWGKHVFSASNGAAYGWEGQPKTKQFTIKDGDKTASRTLSFISLIQTRLFVKNGGFKANNPTLHKDETVVDGNTIKMRTSLLNYAETCFMMAEIAAKGGNGFGKSAAAWYEAGVTASFDYYKALGISQNTPGAADAQLGDFLTRYPYNGLTSVYSQAWVNFLTEPEEAWAMWKRTGYPQQETFNPAGPNKIGDGSGIAYLETLYTGSQYLKIPRRAVLQITSTQMGPNLDKAIDDMKAKDPDYGVDRLDTRGRIWWDMK</sequence>
<evidence type="ECO:0000313" key="2">
    <source>
        <dbReference type="Proteomes" id="UP001207742"/>
    </source>
</evidence>
<evidence type="ECO:0000313" key="1">
    <source>
        <dbReference type="EMBL" id="MCW3486874.1"/>
    </source>
</evidence>
<proteinExistence type="predicted"/>
<dbReference type="SUPFAM" id="SSF48452">
    <property type="entry name" value="TPR-like"/>
    <property type="match status" value="1"/>
</dbReference>
<dbReference type="InterPro" id="IPR041662">
    <property type="entry name" value="SusD-like_2"/>
</dbReference>
<keyword evidence="2" id="KW-1185">Reference proteome</keyword>
<dbReference type="Pfam" id="PF12771">
    <property type="entry name" value="SusD-like_2"/>
    <property type="match status" value="2"/>
</dbReference>
<dbReference type="Proteomes" id="UP001207742">
    <property type="component" value="Unassembled WGS sequence"/>
</dbReference>
<dbReference type="InterPro" id="IPR011990">
    <property type="entry name" value="TPR-like_helical_dom_sf"/>
</dbReference>
<keyword evidence="1" id="KW-0449">Lipoprotein</keyword>
<accession>A0ABT3ISC5</accession>
<organism evidence="1 2">
    <name type="scientific">Chitinophaga nivalis</name>
    <dbReference type="NCBI Taxonomy" id="2991709"/>
    <lineage>
        <taxon>Bacteria</taxon>
        <taxon>Pseudomonadati</taxon>
        <taxon>Bacteroidota</taxon>
        <taxon>Chitinophagia</taxon>
        <taxon>Chitinophagales</taxon>
        <taxon>Chitinophagaceae</taxon>
        <taxon>Chitinophaga</taxon>
    </lineage>
</organism>
<protein>
    <submittedName>
        <fullName evidence="1">SusD/RagB family nutrient-binding outer membrane lipoprotein</fullName>
    </submittedName>
</protein>
<dbReference type="RefSeq" id="WP_264733690.1">
    <property type="nucleotide sequence ID" value="NZ_JAPDNR010000001.1"/>
</dbReference>
<comment type="caution">
    <text evidence="1">The sequence shown here is derived from an EMBL/GenBank/DDBJ whole genome shotgun (WGS) entry which is preliminary data.</text>
</comment>
<dbReference type="EMBL" id="JAPDNS010000002">
    <property type="protein sequence ID" value="MCW3486874.1"/>
    <property type="molecule type" value="Genomic_DNA"/>
</dbReference>